<feature type="region of interest" description="Disordered" evidence="1">
    <location>
        <begin position="94"/>
        <end position="118"/>
    </location>
</feature>
<proteinExistence type="predicted"/>
<accession>A0AAD6ZN09</accession>
<comment type="caution">
    <text evidence="2">The sequence shown here is derived from an EMBL/GenBank/DDBJ whole genome shotgun (WGS) entry which is preliminary data.</text>
</comment>
<dbReference type="Proteomes" id="UP001218218">
    <property type="component" value="Unassembled WGS sequence"/>
</dbReference>
<name>A0AAD6ZN09_9AGAR</name>
<dbReference type="EMBL" id="JARIHO010000036">
    <property type="protein sequence ID" value="KAJ7330904.1"/>
    <property type="molecule type" value="Genomic_DNA"/>
</dbReference>
<gene>
    <name evidence="2" type="ORF">DFH08DRAFT_940184</name>
</gene>
<keyword evidence="3" id="KW-1185">Reference proteome</keyword>
<dbReference type="AlphaFoldDB" id="A0AAD6ZN09"/>
<evidence type="ECO:0000256" key="1">
    <source>
        <dbReference type="SAM" id="MobiDB-lite"/>
    </source>
</evidence>
<evidence type="ECO:0000313" key="2">
    <source>
        <dbReference type="EMBL" id="KAJ7330904.1"/>
    </source>
</evidence>
<sequence length="349" mass="39447">MDAPDRRIVSRDTRRWTLSSSTTPRASSARWSGCTRCRAGTRRCLWWLFAQDDGPVKDEYREALARTSPSPAPSPLLDIPDCGLITLVIRRTSQLTPESDTHPAARTPRYPTLSDDGAPTPHSLGVPAQARCCTSLVCRLTWRVLLRTSLLYFHIRHVFPFSLHSLLRGLAPFVRHAPHIIPLPTSPPPPSRLPRYLPACAASIPPLCSILSAPHEPYTAQHIRYDAFVVNPTICGVSRSKEIGGIPTRGDSSEWSSDEVIKQMRRRKIHLERQLGAHVCELRMNQVRRGKRKKGGTKDRQERRANYEKLREKGMPGGEGNDDHWMIRRNAVETQLVPVEHSAWVVFEF</sequence>
<organism evidence="2 3">
    <name type="scientific">Mycena albidolilacea</name>
    <dbReference type="NCBI Taxonomy" id="1033008"/>
    <lineage>
        <taxon>Eukaryota</taxon>
        <taxon>Fungi</taxon>
        <taxon>Dikarya</taxon>
        <taxon>Basidiomycota</taxon>
        <taxon>Agaricomycotina</taxon>
        <taxon>Agaricomycetes</taxon>
        <taxon>Agaricomycetidae</taxon>
        <taxon>Agaricales</taxon>
        <taxon>Marasmiineae</taxon>
        <taxon>Mycenaceae</taxon>
        <taxon>Mycena</taxon>
    </lineage>
</organism>
<evidence type="ECO:0000313" key="3">
    <source>
        <dbReference type="Proteomes" id="UP001218218"/>
    </source>
</evidence>
<reference evidence="2" key="1">
    <citation type="submission" date="2023-03" db="EMBL/GenBank/DDBJ databases">
        <title>Massive genome expansion in bonnet fungi (Mycena s.s.) driven by repeated elements and novel gene families across ecological guilds.</title>
        <authorList>
            <consortium name="Lawrence Berkeley National Laboratory"/>
            <person name="Harder C.B."/>
            <person name="Miyauchi S."/>
            <person name="Viragh M."/>
            <person name="Kuo A."/>
            <person name="Thoen E."/>
            <person name="Andreopoulos B."/>
            <person name="Lu D."/>
            <person name="Skrede I."/>
            <person name="Drula E."/>
            <person name="Henrissat B."/>
            <person name="Morin E."/>
            <person name="Kohler A."/>
            <person name="Barry K."/>
            <person name="LaButti K."/>
            <person name="Morin E."/>
            <person name="Salamov A."/>
            <person name="Lipzen A."/>
            <person name="Mereny Z."/>
            <person name="Hegedus B."/>
            <person name="Baldrian P."/>
            <person name="Stursova M."/>
            <person name="Weitz H."/>
            <person name="Taylor A."/>
            <person name="Grigoriev I.V."/>
            <person name="Nagy L.G."/>
            <person name="Martin F."/>
            <person name="Kauserud H."/>
        </authorList>
    </citation>
    <scope>NUCLEOTIDE SEQUENCE</scope>
    <source>
        <strain evidence="2">CBHHK002</strain>
    </source>
</reference>
<protein>
    <submittedName>
        <fullName evidence="2">Uncharacterized protein</fullName>
    </submittedName>
</protein>